<gene>
    <name evidence="2" type="ORF">HMPREF0647_05905</name>
</gene>
<organism evidence="2 3">
    <name type="scientific">Prevotella bivia DNF00320</name>
    <dbReference type="NCBI Taxonomy" id="1401068"/>
    <lineage>
        <taxon>Bacteria</taxon>
        <taxon>Pseudomonadati</taxon>
        <taxon>Bacteroidota</taxon>
        <taxon>Bacteroidia</taxon>
        <taxon>Bacteroidales</taxon>
        <taxon>Prevotellaceae</taxon>
        <taxon>Prevotella</taxon>
    </lineage>
</organism>
<dbReference type="PROSITE" id="PS51257">
    <property type="entry name" value="PROKAR_LIPOPROTEIN"/>
    <property type="match status" value="1"/>
</dbReference>
<dbReference type="EMBL" id="JRNQ01000032">
    <property type="protein sequence ID" value="KGF44665.1"/>
    <property type="molecule type" value="Genomic_DNA"/>
</dbReference>
<sequence>MKTNKIILSLMFIIGSVGLFSSCSEDNPTTVPIPKTVLKELPGKYMGATLINSNKGANVEATVTDNQMAFLLPDTAILNRIITDKALLEEAKKNIKSSALTTSWRLVNYAEGKTEGSGLLSMILIPMKAYSFAYTVKGKTVTVTANFSGTMAMYNASTKKLNISVGVKEVVIDKKKVDNFKAFTFKVVDAEKSKKV</sequence>
<feature type="signal peptide" evidence="1">
    <location>
        <begin position="1"/>
        <end position="21"/>
    </location>
</feature>
<keyword evidence="1" id="KW-0732">Signal</keyword>
<protein>
    <recommendedName>
        <fullName evidence="4">Lipocalin-like domain-containing protein</fullName>
    </recommendedName>
</protein>
<evidence type="ECO:0000313" key="3">
    <source>
        <dbReference type="Proteomes" id="UP000029525"/>
    </source>
</evidence>
<dbReference type="Proteomes" id="UP000029525">
    <property type="component" value="Unassembled WGS sequence"/>
</dbReference>
<evidence type="ECO:0008006" key="4">
    <source>
        <dbReference type="Google" id="ProtNLM"/>
    </source>
</evidence>
<feature type="chain" id="PRO_5001915192" description="Lipocalin-like domain-containing protein" evidence="1">
    <location>
        <begin position="22"/>
        <end position="196"/>
    </location>
</feature>
<dbReference type="RefSeq" id="WP_036867030.1">
    <property type="nucleotide sequence ID" value="NZ_JRNQ01000032.1"/>
</dbReference>
<accession>A0A096ACM1</accession>
<comment type="caution">
    <text evidence="2">The sequence shown here is derived from an EMBL/GenBank/DDBJ whole genome shotgun (WGS) entry which is preliminary data.</text>
</comment>
<evidence type="ECO:0000256" key="1">
    <source>
        <dbReference type="SAM" id="SignalP"/>
    </source>
</evidence>
<reference evidence="2 3" key="1">
    <citation type="submission" date="2014-07" db="EMBL/GenBank/DDBJ databases">
        <authorList>
            <person name="McCorrison J."/>
            <person name="Sanka R."/>
            <person name="Torralba M."/>
            <person name="Gillis M."/>
            <person name="Haft D.H."/>
            <person name="Methe B."/>
            <person name="Sutton G."/>
            <person name="Nelson K.E."/>
        </authorList>
    </citation>
    <scope>NUCLEOTIDE SEQUENCE [LARGE SCALE GENOMIC DNA]</scope>
    <source>
        <strain evidence="2 3">DNF00320</strain>
    </source>
</reference>
<name>A0A096ACM1_9BACT</name>
<dbReference type="OrthoDB" id="1266755at2"/>
<dbReference type="AlphaFoldDB" id="A0A096ACM1"/>
<proteinExistence type="predicted"/>
<evidence type="ECO:0000313" key="2">
    <source>
        <dbReference type="EMBL" id="KGF44665.1"/>
    </source>
</evidence>